<name>A0ABR0CHC7_PURLI</name>
<dbReference type="Proteomes" id="UP001287286">
    <property type="component" value="Unassembled WGS sequence"/>
</dbReference>
<organism evidence="3 4">
    <name type="scientific">Purpureocillium lilacinum</name>
    <name type="common">Paecilomyces lilacinus</name>
    <dbReference type="NCBI Taxonomy" id="33203"/>
    <lineage>
        <taxon>Eukaryota</taxon>
        <taxon>Fungi</taxon>
        <taxon>Dikarya</taxon>
        <taxon>Ascomycota</taxon>
        <taxon>Pezizomycotina</taxon>
        <taxon>Sordariomycetes</taxon>
        <taxon>Hypocreomycetidae</taxon>
        <taxon>Hypocreales</taxon>
        <taxon>Ophiocordycipitaceae</taxon>
        <taxon>Purpureocillium</taxon>
    </lineage>
</organism>
<feature type="region of interest" description="Disordered" evidence="1">
    <location>
        <begin position="238"/>
        <end position="260"/>
    </location>
</feature>
<feature type="domain" description="F-box" evidence="2">
    <location>
        <begin position="43"/>
        <end position="89"/>
    </location>
</feature>
<protein>
    <recommendedName>
        <fullName evidence="2">F-box domain-containing protein</fullName>
    </recommendedName>
</protein>
<evidence type="ECO:0000256" key="1">
    <source>
        <dbReference type="SAM" id="MobiDB-lite"/>
    </source>
</evidence>
<dbReference type="EMBL" id="JAWRVI010000001">
    <property type="protein sequence ID" value="KAK4095625.1"/>
    <property type="molecule type" value="Genomic_DNA"/>
</dbReference>
<dbReference type="Pfam" id="PF00646">
    <property type="entry name" value="F-box"/>
    <property type="match status" value="1"/>
</dbReference>
<accession>A0ABR0CHC7</accession>
<dbReference type="InterPro" id="IPR001810">
    <property type="entry name" value="F-box_dom"/>
</dbReference>
<gene>
    <name evidence="3" type="ORF">Purlil1_421</name>
</gene>
<evidence type="ECO:0000313" key="4">
    <source>
        <dbReference type="Proteomes" id="UP001287286"/>
    </source>
</evidence>
<reference evidence="3 4" key="1">
    <citation type="journal article" date="2024" name="Microbiol. Resour. Announc.">
        <title>Genome annotations for the ascomycete fungi Trichoderma harzianum, Trichoderma aggressivum, and Purpureocillium lilacinum.</title>
        <authorList>
            <person name="Beijen E.P.W."/>
            <person name="Ohm R.A."/>
        </authorList>
    </citation>
    <scope>NUCLEOTIDE SEQUENCE [LARGE SCALE GENOMIC DNA]</scope>
    <source>
        <strain evidence="3 4">CBS 150709</strain>
    </source>
</reference>
<proteinExistence type="predicted"/>
<evidence type="ECO:0000259" key="2">
    <source>
        <dbReference type="PROSITE" id="PS50181"/>
    </source>
</evidence>
<keyword evidence="4" id="KW-1185">Reference proteome</keyword>
<comment type="caution">
    <text evidence="3">The sequence shown here is derived from an EMBL/GenBank/DDBJ whole genome shotgun (WGS) entry which is preliminary data.</text>
</comment>
<sequence length="331" mass="36557">MSELDDITYPTLQLDDHLLDEKLPSARPILTINPDQSPAHATLGALDILPLELLDHVLAQLDLCTVISFRHINRRAAQLVEFSPTYRAISRHASNALCAALNIGCAQWVTCGALYGALCTWKCESCGDFAGYIYLVACARVCFLCFTSRRQYLPLRPSHARRKFGLSGQIVNALPHIRALPGVYTPREKKLHRVVLVDYASARHAGIAHHGSEAAMNRYVEATRVAQVQAYNAKGTASGRSASSAACHTHPPKLEDPPDDGPWNPFRFAAVCRVPWLNSETQQVESGFHCLGCKYEIDLPLNFRREFTRASFGEHLEECGPIVDGKHCPGS</sequence>
<dbReference type="PROSITE" id="PS50181">
    <property type="entry name" value="FBOX"/>
    <property type="match status" value="1"/>
</dbReference>
<evidence type="ECO:0000313" key="3">
    <source>
        <dbReference type="EMBL" id="KAK4095625.1"/>
    </source>
</evidence>